<dbReference type="EMBL" id="KU574722">
    <property type="protein sequence ID" value="AMM43693.1"/>
    <property type="molecule type" value="Genomic_DNA"/>
</dbReference>
<organism evidence="1 2">
    <name type="scientific">Pectobacterium phage vB_PcaM_CBB</name>
    <dbReference type="NCBI Taxonomy" id="2772511"/>
    <lineage>
        <taxon>Viruses</taxon>
        <taxon>Duplodnaviria</taxon>
        <taxon>Heunggongvirae</taxon>
        <taxon>Uroviricota</taxon>
        <taxon>Caudoviricetes</taxon>
        <taxon>Mimasvirus</taxon>
        <taxon>Mimasvirus CBB</taxon>
    </lineage>
</organism>
<accession>A0A1L2CUI3</accession>
<evidence type="ECO:0000313" key="2">
    <source>
        <dbReference type="Proteomes" id="UP000223891"/>
    </source>
</evidence>
<sequence>MFFDQTFKIFFDNGTVVETDDLLSWIKHNFPGSVEVFYYRMKWVCKYEKEAFWQYGYYNKWDTSFYGEAFYLYTKNNVMVSPELFRSEYKSKNNREFWKRIEKRNREWLNRPWRRGHSTTYDRKMETIAERRAVSGVVKEEGEPEFRGRRRNLPNPWDDIIARRSLSWKDCTKRKRQHKGS</sequence>
<protein>
    <submittedName>
        <fullName evidence="1">Uncharacterized protein</fullName>
    </submittedName>
</protein>
<proteinExistence type="predicted"/>
<keyword evidence="2" id="KW-1185">Reference proteome</keyword>
<evidence type="ECO:0000313" key="1">
    <source>
        <dbReference type="EMBL" id="AMM43693.1"/>
    </source>
</evidence>
<name>A0A1L2CUI3_9CAUD</name>
<reference evidence="2" key="1">
    <citation type="submission" date="2016-01" db="EMBL/GenBank/DDBJ databases">
        <title>Isolation and Characterization of Enterobacteria phage CBB.</title>
        <authorList>
            <person name="Buttimer C.T.H."/>
            <person name="Hendrix H."/>
            <person name="Alexandre H."/>
            <person name="O'Mahony J."/>
            <person name="Lavigne R."/>
            <person name="Coffey A."/>
        </authorList>
    </citation>
    <scope>NUCLEOTIDE SEQUENCE [LARGE SCALE GENOMIC DNA]</scope>
</reference>
<dbReference type="Proteomes" id="UP000223891">
    <property type="component" value="Segment"/>
</dbReference>
<gene>
    <name evidence="1" type="ORF">CBB_128</name>
</gene>